<organism evidence="2 3">
    <name type="scientific">Roseivivax lentus</name>
    <dbReference type="NCBI Taxonomy" id="633194"/>
    <lineage>
        <taxon>Bacteria</taxon>
        <taxon>Pseudomonadati</taxon>
        <taxon>Pseudomonadota</taxon>
        <taxon>Alphaproteobacteria</taxon>
        <taxon>Rhodobacterales</taxon>
        <taxon>Roseobacteraceae</taxon>
        <taxon>Roseivivax</taxon>
    </lineage>
</organism>
<proteinExistence type="predicted"/>
<dbReference type="AlphaFoldDB" id="A0A1N7P9T8"/>
<name>A0A1N7P9T8_9RHOB</name>
<sequence length="255" mass="25826">MTMAFSRFSAIGASRDAHGEDRSVAKSIDRARLFVLQACLLFCKALFLWLVLSVPAQAQYTNCPSPGAPTSVTDTLALNLTDNDCDYSTNVPVSDENEDFILIQNVDSAGNTNFFNFDGGDDARLLTFSVNGNPVSSGGSVTLDCSAGCSVTGTHGATAINFTYTYSGGTGTIGTPPPPEPEIAVSSSESGALTDGGTDAQGSEPAGMAKSVTYTVTNSGTAALTIAQAVSAAPSNVTVNSISAPGSLTVAPGGG</sequence>
<dbReference type="OrthoDB" id="9773411at2"/>
<gene>
    <name evidence="2" type="ORF">SAMN05421759_1141</name>
</gene>
<reference evidence="3" key="1">
    <citation type="submission" date="2017-01" db="EMBL/GenBank/DDBJ databases">
        <authorList>
            <person name="Varghese N."/>
            <person name="Submissions S."/>
        </authorList>
    </citation>
    <scope>NUCLEOTIDE SEQUENCE [LARGE SCALE GENOMIC DNA]</scope>
    <source>
        <strain evidence="3">DSM 29430</strain>
    </source>
</reference>
<protein>
    <submittedName>
        <fullName evidence="2">Uncharacterized protein</fullName>
    </submittedName>
</protein>
<feature type="non-terminal residue" evidence="2">
    <location>
        <position position="255"/>
    </location>
</feature>
<dbReference type="STRING" id="633194.SAMN05421759_1141"/>
<evidence type="ECO:0000313" key="3">
    <source>
        <dbReference type="Proteomes" id="UP000186684"/>
    </source>
</evidence>
<keyword evidence="3" id="KW-1185">Reference proteome</keyword>
<dbReference type="Proteomes" id="UP000186684">
    <property type="component" value="Unassembled WGS sequence"/>
</dbReference>
<evidence type="ECO:0000256" key="1">
    <source>
        <dbReference type="SAM" id="MobiDB-lite"/>
    </source>
</evidence>
<feature type="region of interest" description="Disordered" evidence="1">
    <location>
        <begin position="171"/>
        <end position="206"/>
    </location>
</feature>
<accession>A0A1N7P9T8</accession>
<dbReference type="RefSeq" id="WP_143526257.1">
    <property type="nucleotide sequence ID" value="NZ_FTOQ01000014.1"/>
</dbReference>
<evidence type="ECO:0000313" key="2">
    <source>
        <dbReference type="EMBL" id="SIT07354.1"/>
    </source>
</evidence>
<dbReference type="EMBL" id="FTOQ01000014">
    <property type="protein sequence ID" value="SIT07354.1"/>
    <property type="molecule type" value="Genomic_DNA"/>
</dbReference>